<name>A0AAD7TT54_9APHY</name>
<organism evidence="1 2">
    <name type="scientific">Trametes cubensis</name>
    <dbReference type="NCBI Taxonomy" id="1111947"/>
    <lineage>
        <taxon>Eukaryota</taxon>
        <taxon>Fungi</taxon>
        <taxon>Dikarya</taxon>
        <taxon>Basidiomycota</taxon>
        <taxon>Agaricomycotina</taxon>
        <taxon>Agaricomycetes</taxon>
        <taxon>Polyporales</taxon>
        <taxon>Polyporaceae</taxon>
        <taxon>Trametes</taxon>
    </lineage>
</organism>
<gene>
    <name evidence="1" type="ORF">ONZ51_g5905</name>
</gene>
<dbReference type="EMBL" id="JAPEVG010000133">
    <property type="protein sequence ID" value="KAJ8481568.1"/>
    <property type="molecule type" value="Genomic_DNA"/>
</dbReference>
<comment type="caution">
    <text evidence="1">The sequence shown here is derived from an EMBL/GenBank/DDBJ whole genome shotgun (WGS) entry which is preliminary data.</text>
</comment>
<dbReference type="AlphaFoldDB" id="A0AAD7TT54"/>
<sequence>MPRFALVMAIPWNQLEHAALILDISKILWGATVHSSGLVGGAIGIHWVKSRLGAESKLETIIAKWDSLLTKLTPEQQEFLERQKPGIVAEMKANLSDLENRLLYLSNLRQDGSYWQRVWPWSPTSRELDDVELAIKDLNKDFLATTRCVYMEDPVYTVLQAHAAIEAGANDVEMGVLDPIANGNPQPAPHTHANQQGPNLAADADANAQIDVPTEEEDIAACRSAVTPSCRPSFAYV</sequence>
<keyword evidence="2" id="KW-1185">Reference proteome</keyword>
<proteinExistence type="predicted"/>
<protein>
    <submittedName>
        <fullName evidence="1">Uncharacterized protein</fullName>
    </submittedName>
</protein>
<dbReference type="Proteomes" id="UP001215151">
    <property type="component" value="Unassembled WGS sequence"/>
</dbReference>
<evidence type="ECO:0000313" key="2">
    <source>
        <dbReference type="Proteomes" id="UP001215151"/>
    </source>
</evidence>
<evidence type="ECO:0000313" key="1">
    <source>
        <dbReference type="EMBL" id="KAJ8481568.1"/>
    </source>
</evidence>
<reference evidence="1" key="1">
    <citation type="submission" date="2022-11" db="EMBL/GenBank/DDBJ databases">
        <title>Genome Sequence of Cubamyces cubensis.</title>
        <authorList>
            <person name="Buettner E."/>
        </authorList>
    </citation>
    <scope>NUCLEOTIDE SEQUENCE</scope>
    <source>
        <strain evidence="1">MPL-01</strain>
    </source>
</reference>
<accession>A0AAD7TT54</accession>